<dbReference type="Gene3D" id="1.20.120.1490">
    <property type="match status" value="1"/>
</dbReference>
<evidence type="ECO:0000313" key="2">
    <source>
        <dbReference type="EMBL" id="SNS48841.1"/>
    </source>
</evidence>
<protein>
    <submittedName>
        <fullName evidence="2">LTXXQ motif family protein</fullName>
    </submittedName>
</protein>
<accession>A0A239EWM2</accession>
<evidence type="ECO:0000313" key="3">
    <source>
        <dbReference type="Proteomes" id="UP000198284"/>
    </source>
</evidence>
<proteinExistence type="predicted"/>
<keyword evidence="3" id="KW-1185">Reference proteome</keyword>
<feature type="chain" id="PRO_5012579564" evidence="1">
    <location>
        <begin position="24"/>
        <end position="150"/>
    </location>
</feature>
<feature type="signal peptide" evidence="1">
    <location>
        <begin position="1"/>
        <end position="23"/>
    </location>
</feature>
<dbReference type="EMBL" id="FZOT01000003">
    <property type="protein sequence ID" value="SNS48841.1"/>
    <property type="molecule type" value="Genomic_DNA"/>
</dbReference>
<dbReference type="RefSeq" id="WP_089398565.1">
    <property type="nucleotide sequence ID" value="NZ_FZOT01000003.1"/>
</dbReference>
<name>A0A239EWM2_9BURK</name>
<gene>
    <name evidence="2" type="ORF">SAMN06265795_10346</name>
</gene>
<dbReference type="InterPro" id="IPR012899">
    <property type="entry name" value="LTXXQ"/>
</dbReference>
<dbReference type="Proteomes" id="UP000198284">
    <property type="component" value="Unassembled WGS sequence"/>
</dbReference>
<sequence length="150" mass="16954">MKSIRNPLLIVLASLAIGAGSLAAAQDSGSANQRGGANGQFGQRFQERMQKRAAELHDKLKLTPAQEPAWNAYIARMRPASQPQRPSADELNALTTPQRMERRLDMMRQHEQRMAERIAATKEFYGILSPEQKKAFDEASRHRMEHRHHG</sequence>
<dbReference type="GO" id="GO:0042597">
    <property type="term" value="C:periplasmic space"/>
    <property type="evidence" value="ECO:0007669"/>
    <property type="project" value="InterPro"/>
</dbReference>
<organism evidence="2 3">
    <name type="scientific">Noviherbaspirillum humi</name>
    <dbReference type="NCBI Taxonomy" id="1688639"/>
    <lineage>
        <taxon>Bacteria</taxon>
        <taxon>Pseudomonadati</taxon>
        <taxon>Pseudomonadota</taxon>
        <taxon>Betaproteobacteria</taxon>
        <taxon>Burkholderiales</taxon>
        <taxon>Oxalobacteraceae</taxon>
        <taxon>Noviherbaspirillum</taxon>
    </lineage>
</organism>
<dbReference type="OrthoDB" id="5298564at2"/>
<reference evidence="2 3" key="1">
    <citation type="submission" date="2017-06" db="EMBL/GenBank/DDBJ databases">
        <authorList>
            <person name="Kim H.J."/>
            <person name="Triplett B.A."/>
        </authorList>
    </citation>
    <scope>NUCLEOTIDE SEQUENCE [LARGE SCALE GENOMIC DNA]</scope>
    <source>
        <strain evidence="2 3">U15</strain>
    </source>
</reference>
<dbReference type="AlphaFoldDB" id="A0A239EWM2"/>
<keyword evidence="1" id="KW-0732">Signal</keyword>
<evidence type="ECO:0000256" key="1">
    <source>
        <dbReference type="SAM" id="SignalP"/>
    </source>
</evidence>
<dbReference type="Pfam" id="PF07813">
    <property type="entry name" value="LTXXQ"/>
    <property type="match status" value="1"/>
</dbReference>